<proteinExistence type="predicted"/>
<evidence type="ECO:0000313" key="2">
    <source>
        <dbReference type="Proteomes" id="UP001206483"/>
    </source>
</evidence>
<organism evidence="1 2">
    <name type="scientific">Kitasatospora paracochleata</name>
    <dbReference type="NCBI Taxonomy" id="58354"/>
    <lineage>
        <taxon>Bacteria</taxon>
        <taxon>Bacillati</taxon>
        <taxon>Actinomycetota</taxon>
        <taxon>Actinomycetes</taxon>
        <taxon>Kitasatosporales</taxon>
        <taxon>Streptomycetaceae</taxon>
        <taxon>Kitasatospora</taxon>
    </lineage>
</organism>
<gene>
    <name evidence="1" type="ORF">FHR36_006753</name>
</gene>
<reference evidence="1 2" key="1">
    <citation type="submission" date="2022-06" db="EMBL/GenBank/DDBJ databases">
        <title>Sequencing the genomes of 1000 actinobacteria strains.</title>
        <authorList>
            <person name="Klenk H.-P."/>
        </authorList>
    </citation>
    <scope>NUCLEOTIDE SEQUENCE [LARGE SCALE GENOMIC DNA]</scope>
    <source>
        <strain evidence="1 2">DSM 41656</strain>
    </source>
</reference>
<dbReference type="Proteomes" id="UP001206483">
    <property type="component" value="Unassembled WGS sequence"/>
</dbReference>
<accession>A0ABT1J7Y7</accession>
<dbReference type="RefSeq" id="WP_253803547.1">
    <property type="nucleotide sequence ID" value="NZ_BAAAUB010000017.1"/>
</dbReference>
<protein>
    <submittedName>
        <fullName evidence="1">Uncharacterized protein</fullName>
    </submittedName>
</protein>
<evidence type="ECO:0000313" key="1">
    <source>
        <dbReference type="EMBL" id="MCP2313554.1"/>
    </source>
</evidence>
<name>A0ABT1J7Y7_9ACTN</name>
<sequence length="139" mass="14878">MSDALELTLSVRLAEGLPDGELAELRWHLGLGEQPEHLVLVTAFPEVEEDDDGGLIAENRPRPLLDSTGDLAALPGDGWTLTAHRTVHPAEFEPLGRLLVALAERTGITGPVVIGQLRSPDSTLAEPLLVRGGTVRWPA</sequence>
<comment type="caution">
    <text evidence="1">The sequence shown here is derived from an EMBL/GenBank/DDBJ whole genome shotgun (WGS) entry which is preliminary data.</text>
</comment>
<keyword evidence="2" id="KW-1185">Reference proteome</keyword>
<dbReference type="EMBL" id="JAMZDX010000007">
    <property type="protein sequence ID" value="MCP2313554.1"/>
    <property type="molecule type" value="Genomic_DNA"/>
</dbReference>